<feature type="compositionally biased region" description="Basic and acidic residues" evidence="1">
    <location>
        <begin position="303"/>
        <end position="317"/>
    </location>
</feature>
<gene>
    <name evidence="2" type="ORF">AK88_03460</name>
</gene>
<protein>
    <submittedName>
        <fullName evidence="2">Uncharacterized protein</fullName>
    </submittedName>
</protein>
<accession>A0A0D9QIF6</accession>
<dbReference type="EMBL" id="KQ001684">
    <property type="protein sequence ID" value="KJP86850.1"/>
    <property type="molecule type" value="Genomic_DNA"/>
</dbReference>
<proteinExistence type="predicted"/>
<dbReference type="GeneID" id="24268774"/>
<feature type="compositionally biased region" description="Basic residues" evidence="1">
    <location>
        <begin position="91"/>
        <end position="104"/>
    </location>
</feature>
<dbReference type="Proteomes" id="UP000054561">
    <property type="component" value="Unassembled WGS sequence"/>
</dbReference>
<feature type="compositionally biased region" description="Basic and acidic residues" evidence="1">
    <location>
        <begin position="13"/>
        <end position="40"/>
    </location>
</feature>
<feature type="compositionally biased region" description="Basic residues" evidence="1">
    <location>
        <begin position="73"/>
        <end position="83"/>
    </location>
</feature>
<dbReference type="OMA" id="KHDRYES"/>
<reference evidence="2 3" key="1">
    <citation type="submission" date="2014-03" db="EMBL/GenBank/DDBJ databases">
        <title>The Genome Sequence of Plasmodium fragile nilgiri.</title>
        <authorList>
            <consortium name="The Broad Institute Genomics Platform"/>
            <consortium name="The Broad Institute Genome Sequencing Center for Infectious Disease"/>
            <person name="Neafsey D."/>
            <person name="Duraisingh M."/>
            <person name="Young S.K."/>
            <person name="Zeng Q."/>
            <person name="Gargeya S."/>
            <person name="Abouelleil A."/>
            <person name="Alvarado L."/>
            <person name="Chapman S.B."/>
            <person name="Gainer-Dewar J."/>
            <person name="Goldberg J."/>
            <person name="Griggs A."/>
            <person name="Gujja S."/>
            <person name="Hansen M."/>
            <person name="Howarth C."/>
            <person name="Imamovic A."/>
            <person name="Larimer J."/>
            <person name="Pearson M."/>
            <person name="Poon T.W."/>
            <person name="Priest M."/>
            <person name="Roberts A."/>
            <person name="Saif S."/>
            <person name="Shea T."/>
            <person name="Sykes S."/>
            <person name="Wortman J."/>
            <person name="Nusbaum C."/>
            <person name="Birren B."/>
        </authorList>
    </citation>
    <scope>NUCLEOTIDE SEQUENCE [LARGE SCALE GENOMIC DNA]</scope>
    <source>
        <strain evidence="3">nilgiri</strain>
    </source>
</reference>
<feature type="region of interest" description="Disordered" evidence="1">
    <location>
        <begin position="1"/>
        <end position="40"/>
    </location>
</feature>
<dbReference type="AlphaFoldDB" id="A0A0D9QIF6"/>
<keyword evidence="3" id="KW-1185">Reference proteome</keyword>
<feature type="compositionally biased region" description="Basic and acidic residues" evidence="1">
    <location>
        <begin position="218"/>
        <end position="236"/>
    </location>
</feature>
<feature type="compositionally biased region" description="Basic and acidic residues" evidence="1">
    <location>
        <begin position="200"/>
        <end position="211"/>
    </location>
</feature>
<feature type="compositionally biased region" description="Basic and acidic residues" evidence="1">
    <location>
        <begin position="128"/>
        <end position="192"/>
    </location>
</feature>
<dbReference type="OrthoDB" id="372649at2759"/>
<organism evidence="2 3">
    <name type="scientific">Plasmodium fragile</name>
    <dbReference type="NCBI Taxonomy" id="5857"/>
    <lineage>
        <taxon>Eukaryota</taxon>
        <taxon>Sar</taxon>
        <taxon>Alveolata</taxon>
        <taxon>Apicomplexa</taxon>
        <taxon>Aconoidasida</taxon>
        <taxon>Haemosporida</taxon>
        <taxon>Plasmodiidae</taxon>
        <taxon>Plasmodium</taxon>
        <taxon>Plasmodium (Plasmodium)</taxon>
    </lineage>
</organism>
<sequence>MKDKNLLNNPLDVYKKEANDGDDVKATTEGHAKGDKKKDEENFLHADSLSEISISTVSNSTGIDSDLYIRVVRKIKKEKRQRRRERERERKRIRKRKRGSRTRSRTGSAGRSGKEDQRHQQHALVDQSYDHDVGTQKEHKVGECGEHENDIKEDITTRDKREDRKEYRRERKGVSERDHKREHKNDDQSEDRKRRKKKESTHDNRFNEDKRTKRKRVSKESYDSDRRHRKQKDADRKKKHKRSRSRTNSSYDEPIPKDPFNPLLLAYEKKKNHRHRKISDDGSITSDRWRHDRYESSSGEEAGPIREARPNKPDPKADLQNVRKNLWKSKAGGVCIPEISEDAN</sequence>
<dbReference type="VEuPathDB" id="PlasmoDB:AK88_03460"/>
<evidence type="ECO:0000313" key="3">
    <source>
        <dbReference type="Proteomes" id="UP000054561"/>
    </source>
</evidence>
<evidence type="ECO:0000256" key="1">
    <source>
        <dbReference type="SAM" id="MobiDB-lite"/>
    </source>
</evidence>
<dbReference type="RefSeq" id="XP_012336500.1">
    <property type="nucleotide sequence ID" value="XM_012481077.1"/>
</dbReference>
<evidence type="ECO:0000313" key="2">
    <source>
        <dbReference type="EMBL" id="KJP86850.1"/>
    </source>
</evidence>
<name>A0A0D9QIF6_PLAFR</name>
<feature type="region of interest" description="Disordered" evidence="1">
    <location>
        <begin position="73"/>
        <end position="324"/>
    </location>
</feature>